<dbReference type="EMBL" id="LSSL01000457">
    <property type="protein sequence ID" value="OLY84552.1"/>
    <property type="molecule type" value="Genomic_DNA"/>
</dbReference>
<proteinExistence type="predicted"/>
<evidence type="ECO:0000313" key="1">
    <source>
        <dbReference type="EMBL" id="OLY84552.1"/>
    </source>
</evidence>
<evidence type="ECO:0000313" key="2">
    <source>
        <dbReference type="Proteomes" id="UP000187455"/>
    </source>
</evidence>
<reference evidence="1 2" key="1">
    <citation type="journal article" date="2016" name="Mol. Biol. Evol.">
        <title>Genome-Wide Survey of Gut Fungi (Harpellales) Reveals the First Horizontally Transferred Ubiquitin Gene from a Mosquito Host.</title>
        <authorList>
            <person name="Wang Y."/>
            <person name="White M.M."/>
            <person name="Kvist S."/>
            <person name="Moncalvo J.M."/>
        </authorList>
    </citation>
    <scope>NUCLEOTIDE SEQUENCE [LARGE SCALE GENOMIC DNA]</scope>
    <source>
        <strain evidence="1 2">ALG-7-W6</strain>
    </source>
</reference>
<dbReference type="Proteomes" id="UP000187455">
    <property type="component" value="Unassembled WGS sequence"/>
</dbReference>
<dbReference type="GO" id="GO:0003723">
    <property type="term" value="F:RNA binding"/>
    <property type="evidence" value="ECO:0007669"/>
    <property type="project" value="InterPro"/>
</dbReference>
<dbReference type="Gene3D" id="1.10.10.790">
    <property type="entry name" value="Surp module"/>
    <property type="match status" value="1"/>
</dbReference>
<sequence length="108" mass="12679">MPQFELNTIESTQDLQPSVESFVTIPDTIKIPEDPETRKRIEDTARLVVSKKEQFSRTEMKLRVSKSVLDHKIYSFLSNSHEFNHYYKFYRDSINSGKTVIDPKPINE</sequence>
<keyword evidence="2" id="KW-1185">Reference proteome</keyword>
<dbReference type="GO" id="GO:0006396">
    <property type="term" value="P:RNA processing"/>
    <property type="evidence" value="ECO:0007669"/>
    <property type="project" value="InterPro"/>
</dbReference>
<dbReference type="SUPFAM" id="SSF109905">
    <property type="entry name" value="Surp module (SWAP domain)"/>
    <property type="match status" value="1"/>
</dbReference>
<dbReference type="InterPro" id="IPR035967">
    <property type="entry name" value="SWAP/Surp_sf"/>
</dbReference>
<protein>
    <recommendedName>
        <fullName evidence="3">Splicing factor 3A subunit 1</fullName>
    </recommendedName>
</protein>
<comment type="caution">
    <text evidence="1">The sequence shown here is derived from an EMBL/GenBank/DDBJ whole genome shotgun (WGS) entry which is preliminary data.</text>
</comment>
<organism evidence="1 2">
    <name type="scientific">Smittium mucronatum</name>
    <dbReference type="NCBI Taxonomy" id="133383"/>
    <lineage>
        <taxon>Eukaryota</taxon>
        <taxon>Fungi</taxon>
        <taxon>Fungi incertae sedis</taxon>
        <taxon>Zoopagomycota</taxon>
        <taxon>Kickxellomycotina</taxon>
        <taxon>Harpellomycetes</taxon>
        <taxon>Harpellales</taxon>
        <taxon>Legeriomycetaceae</taxon>
        <taxon>Smittium</taxon>
    </lineage>
</organism>
<gene>
    <name evidence="1" type="ORF">AYI68_g1284</name>
</gene>
<dbReference type="AlphaFoldDB" id="A0A1R0H5R7"/>
<name>A0A1R0H5R7_9FUNG</name>
<accession>A0A1R0H5R7</accession>
<evidence type="ECO:0008006" key="3">
    <source>
        <dbReference type="Google" id="ProtNLM"/>
    </source>
</evidence>